<dbReference type="SUPFAM" id="SSF55486">
    <property type="entry name" value="Metalloproteases ('zincins'), catalytic domain"/>
    <property type="match status" value="2"/>
</dbReference>
<protein>
    <recommendedName>
        <fullName evidence="14">Peptidase family M1</fullName>
    </recommendedName>
</protein>
<gene>
    <name evidence="12" type="primary">Necator_chrX.g21471</name>
    <name evidence="12" type="ORF">RB195_021310</name>
</gene>
<evidence type="ECO:0000259" key="11">
    <source>
        <dbReference type="Pfam" id="PF17900"/>
    </source>
</evidence>
<dbReference type="InterPro" id="IPR014782">
    <property type="entry name" value="Peptidase_M1_dom"/>
</dbReference>
<dbReference type="InterPro" id="IPR024571">
    <property type="entry name" value="ERAP1-like_C_dom"/>
</dbReference>
<dbReference type="InterPro" id="IPR001930">
    <property type="entry name" value="Peptidase_M1"/>
</dbReference>
<sequence>MSLLLLFLLGCLGLTSARHPAYLPDNWKTAAYDGDQEEDNSKRLPDVISITEYRLKIQPYYPAPGIQYDKKRNLTFDGTVEMSVLIKKPTTEITLNAANLNISSVELSDFLHREVKIKSKSVDERKEFLTIVLEKQPTVGSLLILKIMYTGLINYYNDGGLYYTTHQQPNGETLWMIATQLAVYWARTVFPCMDEPAYKAVYRLDLIYPSSHVALANMKETAAVDLRNGWSKISFPATPIMSTYLVAFAVGPFVSHDVINRDGTLVRSWGWTGQENFLQFSAETAAECLYQMGQYTNIKFPLEKCDNLGLPEFLAGAMENFGLIVYKSEIIALNPDTITTIEKIESAYIICHEVAHQWFGNLVTTHWWDDLFLNEGTATYFSKIMMAAAFPKEASYVDAVTVRRDREKALRADAGAFVHPLVAPDGPYFDLITYEKGGILFRMLSDVMGSEVLRNGFQRYLRTHQYSTASHRDLFSSLTEATEEAGVYGWCGLLNVTHFMDSYVHQTGFPLINVSVDEDGLNLSQEPFTEKTNEIPSMWNNEWIVPVRTAGYDSPKRRIHWVAPGKETNECYERSVNKWHIVSYASATYGRVFYDDDSLKSLLKKMRTDDVPVGVKIALIGDELAFIQRLQKKNQPYSYDRLLNILTTVLNTPSKEEPSAELVDVVVQQLEFFANLLRDSIDEPLVNRLISKAIGKIYSEEIWEAPSTWNMDVLKDVFLPYAVKYDLGDSRKKAGEIFSKIFENCNTAQNGSSWCSNVQNDVHRAAYCGAAKNDVKLGTNFASLMFLYKGEVKTNPYFNQEYYALLEGMACTERPVQLKKLIKMALISEVDYPMVFRWLKTNPAASEALLLYLNSKPEQVLNFDGLRLYLDAMTYGWKSKARLQQFINLEESLLPKISEKNKVVFDEIRKRIKKDVEWSEKYLPSITKWMYDNLVIVKKGPWKKRLPGIIVPTRYDLEITPYIPGSAKYLFSRNMTFDGKVTMTFTVTQETSEIVVNAHRLVIDPGNIVVKDNQNTNIEVNTAEVEKDYENGILTIPLASKLTPNTVYFLSISYSGFISNKQHHGVYSNYNFQEYRGKQGWIFSTDFEGTPGSRSLMISCDEPSYKAIFNISVHHSADMTVLSNMLDKGTTLTKDGWAVTKFRETPKMSSHMVAICVGHFSSISSISNTGVIVRAFSWTGMEVYADFSLEIMAGTVDYLSNYFNYKFPLKKLDLLALPYFPIRDESANWGLILANYKNLLTDMDYAEPKTLRKVALTVAHEVVHQWFGNMLTIKWWSDIFLTEGLAGYFASHAVNSVVTPKHRGYIIDHYQFESTSIALKDDCKRRSARPLISDEGLFTTKVMKKGNALINLLSNTIPEKTFQKGIRNFIAKNANGNPAPEDLWNSLSEACAEDHIDGWDKQDLNVSELMKAWTTEISFPILKVSTSKEGRVTYRQESCLGGDTTWNIPVYSGTAGKDLQQLNWFIGKDGTSPVWTQNSPLTRLDNVRGSSFIRMYYDTNTMESLLDSARITRAAVTQGTILSDAWFFVSKGNYTWPQFLDIAHAIRLDHDLIPWSVREEYFEKLYHYFRFHKEFPKVENYLISSAKGLSNRVGYPITIASIDRNAPWDQRTFVAHLNEWMCRLNDRQCLEKANTEFNEFLVTCAYSNYGTAHCSPVNPEFRRTMYCYGIRQNPKAENILYSLYEDITKNELYFDRDADNLLYSLSCQNNEKELKKYIQKALIGELPKEILSYIAMNDNTGTVLFNYFVNNVDKILSSDVEFSYYINAMTSDWSSENQQTELMYFQDEEIYESLNKEQQQSWELAVQKVNETLTWFHTNAPGILDWIDKHREK</sequence>
<dbReference type="Pfam" id="PF11838">
    <property type="entry name" value="ERAP1_C"/>
    <property type="match status" value="2"/>
</dbReference>
<reference evidence="12 13" key="1">
    <citation type="submission" date="2023-08" db="EMBL/GenBank/DDBJ databases">
        <title>A Necator americanus chromosomal reference genome.</title>
        <authorList>
            <person name="Ilik V."/>
            <person name="Petrzelkova K.J."/>
            <person name="Pardy F."/>
            <person name="Fuh T."/>
            <person name="Niatou-Singa F.S."/>
            <person name="Gouil Q."/>
            <person name="Baker L."/>
            <person name="Ritchie M.E."/>
            <person name="Jex A.R."/>
            <person name="Gazzola D."/>
            <person name="Li H."/>
            <person name="Toshio Fujiwara R."/>
            <person name="Zhan B."/>
            <person name="Aroian R.V."/>
            <person name="Pafco B."/>
            <person name="Schwarz E.M."/>
        </authorList>
    </citation>
    <scope>NUCLEOTIDE SEQUENCE [LARGE SCALE GENOMIC DNA]</scope>
    <source>
        <strain evidence="12 13">Aroian</strain>
        <tissue evidence="12">Whole animal</tissue>
    </source>
</reference>
<evidence type="ECO:0000259" key="10">
    <source>
        <dbReference type="Pfam" id="PF11838"/>
    </source>
</evidence>
<feature type="domain" description="Peptidase M1 membrane alanine aminopeptidase" evidence="9">
    <location>
        <begin position="1187"/>
        <end position="1413"/>
    </location>
</feature>
<evidence type="ECO:0000256" key="6">
    <source>
        <dbReference type="ARBA" id="ARBA00022833"/>
    </source>
</evidence>
<feature type="domain" description="ERAP1-like C-terminal" evidence="10">
    <location>
        <begin position="584"/>
        <end position="887"/>
    </location>
</feature>
<accession>A0ABR1EAC0</accession>
<dbReference type="CDD" id="cd09601">
    <property type="entry name" value="M1_APN-Q_like"/>
    <property type="match status" value="2"/>
</dbReference>
<dbReference type="SUPFAM" id="SSF63737">
    <property type="entry name" value="Leukotriene A4 hydrolase N-terminal domain"/>
    <property type="match status" value="2"/>
</dbReference>
<dbReference type="PRINTS" id="PR00756">
    <property type="entry name" value="ALADIPTASE"/>
</dbReference>
<dbReference type="EMBL" id="JAVFWL010000006">
    <property type="protein sequence ID" value="KAK6759650.1"/>
    <property type="molecule type" value="Genomic_DNA"/>
</dbReference>
<dbReference type="InterPro" id="IPR027268">
    <property type="entry name" value="Peptidase_M4/M1_CTD_sf"/>
</dbReference>
<evidence type="ECO:0000256" key="7">
    <source>
        <dbReference type="ARBA" id="ARBA00023049"/>
    </source>
</evidence>
<evidence type="ECO:0000256" key="1">
    <source>
        <dbReference type="ARBA" id="ARBA00001947"/>
    </source>
</evidence>
<keyword evidence="4" id="KW-0479">Metal-binding</keyword>
<evidence type="ECO:0000256" key="4">
    <source>
        <dbReference type="ARBA" id="ARBA00022723"/>
    </source>
</evidence>
<dbReference type="Gene3D" id="2.60.40.1910">
    <property type="match status" value="1"/>
</dbReference>
<organism evidence="12 13">
    <name type="scientific">Necator americanus</name>
    <name type="common">Human hookworm</name>
    <dbReference type="NCBI Taxonomy" id="51031"/>
    <lineage>
        <taxon>Eukaryota</taxon>
        <taxon>Metazoa</taxon>
        <taxon>Ecdysozoa</taxon>
        <taxon>Nematoda</taxon>
        <taxon>Chromadorea</taxon>
        <taxon>Rhabditida</taxon>
        <taxon>Rhabditina</taxon>
        <taxon>Rhabditomorpha</taxon>
        <taxon>Strongyloidea</taxon>
        <taxon>Ancylostomatidae</taxon>
        <taxon>Bunostominae</taxon>
        <taxon>Necator</taxon>
    </lineage>
</organism>
<comment type="cofactor">
    <cofactor evidence="1">
        <name>Zn(2+)</name>
        <dbReference type="ChEBI" id="CHEBI:29105"/>
    </cofactor>
</comment>
<evidence type="ECO:0008006" key="14">
    <source>
        <dbReference type="Google" id="ProtNLM"/>
    </source>
</evidence>
<keyword evidence="5" id="KW-0378">Hydrolase</keyword>
<keyword evidence="7" id="KW-0482">Metalloprotease</keyword>
<dbReference type="InterPro" id="IPR050344">
    <property type="entry name" value="Peptidase_M1_aminopeptidases"/>
</dbReference>
<feature type="domain" description="Aminopeptidase N-like N-terminal" evidence="11">
    <location>
        <begin position="52"/>
        <end position="245"/>
    </location>
</feature>
<dbReference type="Gene3D" id="1.10.390.10">
    <property type="entry name" value="Neutral Protease Domain 2"/>
    <property type="match status" value="2"/>
</dbReference>
<dbReference type="Pfam" id="PF01433">
    <property type="entry name" value="Peptidase_M1"/>
    <property type="match status" value="2"/>
</dbReference>
<proteinExistence type="inferred from homology"/>
<comment type="similarity">
    <text evidence="2">Belongs to the peptidase M1 family.</text>
</comment>
<dbReference type="InterPro" id="IPR045357">
    <property type="entry name" value="Aminopeptidase_N-like_N"/>
</dbReference>
<feature type="chain" id="PRO_5047324630" description="Peptidase family M1" evidence="8">
    <location>
        <begin position="18"/>
        <end position="1833"/>
    </location>
</feature>
<keyword evidence="3" id="KW-0645">Protease</keyword>
<evidence type="ECO:0000256" key="2">
    <source>
        <dbReference type="ARBA" id="ARBA00010136"/>
    </source>
</evidence>
<evidence type="ECO:0000313" key="12">
    <source>
        <dbReference type="EMBL" id="KAK6759650.1"/>
    </source>
</evidence>
<feature type="signal peptide" evidence="8">
    <location>
        <begin position="1"/>
        <end position="17"/>
    </location>
</feature>
<dbReference type="Proteomes" id="UP001303046">
    <property type="component" value="Unassembled WGS sequence"/>
</dbReference>
<feature type="domain" description="ERAP1-like C-terminal" evidence="10">
    <location>
        <begin position="1486"/>
        <end position="1803"/>
    </location>
</feature>
<feature type="domain" description="Peptidase M1 membrane alanine aminopeptidase" evidence="9">
    <location>
        <begin position="280"/>
        <end position="503"/>
    </location>
</feature>
<keyword evidence="8" id="KW-0732">Signal</keyword>
<name>A0ABR1EAC0_NECAM</name>
<dbReference type="InterPro" id="IPR042097">
    <property type="entry name" value="Aminopeptidase_N-like_N_sf"/>
</dbReference>
<evidence type="ECO:0000256" key="5">
    <source>
        <dbReference type="ARBA" id="ARBA00022801"/>
    </source>
</evidence>
<dbReference type="Gene3D" id="1.25.50.20">
    <property type="match status" value="2"/>
</dbReference>
<feature type="domain" description="Aminopeptidase N-like N-terminal" evidence="11">
    <location>
        <begin position="951"/>
        <end position="1151"/>
    </location>
</feature>
<dbReference type="PANTHER" id="PTHR11533:SF293">
    <property type="entry name" value="AMINOPEPTIDASE-2-RELATED"/>
    <property type="match status" value="1"/>
</dbReference>
<evidence type="ECO:0000259" key="9">
    <source>
        <dbReference type="Pfam" id="PF01433"/>
    </source>
</evidence>
<evidence type="ECO:0000256" key="8">
    <source>
        <dbReference type="SAM" id="SignalP"/>
    </source>
</evidence>
<evidence type="ECO:0000256" key="3">
    <source>
        <dbReference type="ARBA" id="ARBA00022670"/>
    </source>
</evidence>
<comment type="caution">
    <text evidence="12">The sequence shown here is derived from an EMBL/GenBank/DDBJ whole genome shotgun (WGS) entry which is preliminary data.</text>
</comment>
<dbReference type="InterPro" id="IPR034016">
    <property type="entry name" value="M1_APN-typ"/>
</dbReference>
<dbReference type="Pfam" id="PF17900">
    <property type="entry name" value="Peptidase_M1_N"/>
    <property type="match status" value="2"/>
</dbReference>
<keyword evidence="13" id="KW-1185">Reference proteome</keyword>
<evidence type="ECO:0000313" key="13">
    <source>
        <dbReference type="Proteomes" id="UP001303046"/>
    </source>
</evidence>
<dbReference type="PANTHER" id="PTHR11533">
    <property type="entry name" value="PROTEASE M1 ZINC METALLOPROTEASE"/>
    <property type="match status" value="1"/>
</dbReference>
<keyword evidence="6" id="KW-0862">Zinc</keyword>
<dbReference type="Gene3D" id="2.60.40.1730">
    <property type="entry name" value="tricorn interacting facor f3 domain"/>
    <property type="match status" value="2"/>
</dbReference>